<feature type="compositionally biased region" description="Polar residues" evidence="9">
    <location>
        <begin position="14"/>
        <end position="23"/>
    </location>
</feature>
<evidence type="ECO:0000259" key="11">
    <source>
        <dbReference type="PROSITE" id="PS51762"/>
    </source>
</evidence>
<keyword evidence="13" id="KW-1185">Reference proteome</keyword>
<feature type="compositionally biased region" description="Low complexity" evidence="9">
    <location>
        <begin position="78"/>
        <end position="91"/>
    </location>
</feature>
<dbReference type="GO" id="GO:0005789">
    <property type="term" value="C:endoplasmic reticulum membrane"/>
    <property type="evidence" value="ECO:0007669"/>
    <property type="project" value="TreeGrafter"/>
</dbReference>
<name>A0A316UBA0_9BASI</name>
<dbReference type="AlphaFoldDB" id="A0A316UBA0"/>
<dbReference type="GO" id="GO:0031505">
    <property type="term" value="P:fungal-type cell wall organization"/>
    <property type="evidence" value="ECO:0007669"/>
    <property type="project" value="TreeGrafter"/>
</dbReference>
<keyword evidence="6 10" id="KW-0472">Membrane</keyword>
<evidence type="ECO:0000313" key="13">
    <source>
        <dbReference type="Proteomes" id="UP000245942"/>
    </source>
</evidence>
<dbReference type="Pfam" id="PF03935">
    <property type="entry name" value="SKN1_KRE6_Sbg1"/>
    <property type="match status" value="1"/>
</dbReference>
<evidence type="ECO:0000256" key="8">
    <source>
        <dbReference type="ARBA" id="ARBA00023316"/>
    </source>
</evidence>
<dbReference type="FunFam" id="2.60.120.200:FF:000140">
    <property type="entry name" value="Beta-glucan synthesis-associated protein"/>
    <property type="match status" value="1"/>
</dbReference>
<dbReference type="EMBL" id="KZ819324">
    <property type="protein sequence ID" value="PWN21673.1"/>
    <property type="molecule type" value="Genomic_DNA"/>
</dbReference>
<dbReference type="OrthoDB" id="412647at2759"/>
<feature type="transmembrane region" description="Helical" evidence="10">
    <location>
        <begin position="128"/>
        <end position="151"/>
    </location>
</feature>
<dbReference type="Proteomes" id="UP000245942">
    <property type="component" value="Unassembled WGS sequence"/>
</dbReference>
<dbReference type="GO" id="GO:0015926">
    <property type="term" value="F:glucosidase activity"/>
    <property type="evidence" value="ECO:0007669"/>
    <property type="project" value="TreeGrafter"/>
</dbReference>
<evidence type="ECO:0000256" key="1">
    <source>
        <dbReference type="ARBA" id="ARBA00004606"/>
    </source>
</evidence>
<reference evidence="12 13" key="1">
    <citation type="journal article" date="2018" name="Mol. Biol. Evol.">
        <title>Broad Genomic Sampling Reveals a Smut Pathogenic Ancestry of the Fungal Clade Ustilaginomycotina.</title>
        <authorList>
            <person name="Kijpornyongpan T."/>
            <person name="Mondo S.J."/>
            <person name="Barry K."/>
            <person name="Sandor L."/>
            <person name="Lee J."/>
            <person name="Lipzen A."/>
            <person name="Pangilinan J."/>
            <person name="LaButti K."/>
            <person name="Hainaut M."/>
            <person name="Henrissat B."/>
            <person name="Grigoriev I.V."/>
            <person name="Spatafora J.W."/>
            <person name="Aime M.C."/>
        </authorList>
    </citation>
    <scope>NUCLEOTIDE SEQUENCE [LARGE SCALE GENOMIC DNA]</scope>
    <source>
        <strain evidence="12 13">MCA 4718</strain>
    </source>
</reference>
<dbReference type="GO" id="GO:0005886">
    <property type="term" value="C:plasma membrane"/>
    <property type="evidence" value="ECO:0007669"/>
    <property type="project" value="TreeGrafter"/>
</dbReference>
<feature type="region of interest" description="Disordered" evidence="9">
    <location>
        <begin position="1"/>
        <end position="91"/>
    </location>
</feature>
<comment type="similarity">
    <text evidence="2">Belongs to the SKN1/KRE6 family.</text>
</comment>
<gene>
    <name evidence="12" type="ORF">BCV69DRAFT_151901</name>
</gene>
<evidence type="ECO:0000256" key="10">
    <source>
        <dbReference type="SAM" id="Phobius"/>
    </source>
</evidence>
<dbReference type="CDD" id="cd02180">
    <property type="entry name" value="GH16_fungal_KRE6_glucanase"/>
    <property type="match status" value="1"/>
</dbReference>
<organism evidence="12 13">
    <name type="scientific">Pseudomicrostroma glucosiphilum</name>
    <dbReference type="NCBI Taxonomy" id="1684307"/>
    <lineage>
        <taxon>Eukaryota</taxon>
        <taxon>Fungi</taxon>
        <taxon>Dikarya</taxon>
        <taxon>Basidiomycota</taxon>
        <taxon>Ustilaginomycotina</taxon>
        <taxon>Exobasidiomycetes</taxon>
        <taxon>Microstromatales</taxon>
        <taxon>Microstromatales incertae sedis</taxon>
        <taxon>Pseudomicrostroma</taxon>
    </lineage>
</organism>
<proteinExistence type="inferred from homology"/>
<feature type="domain" description="GH16" evidence="11">
    <location>
        <begin position="191"/>
        <end position="576"/>
    </location>
</feature>
<comment type="subcellular location">
    <subcellularLocation>
        <location evidence="1">Membrane</location>
        <topology evidence="1">Single-pass type II membrane protein</topology>
    </subcellularLocation>
</comment>
<keyword evidence="4" id="KW-0735">Signal-anchor</keyword>
<evidence type="ECO:0000256" key="7">
    <source>
        <dbReference type="ARBA" id="ARBA00023180"/>
    </source>
</evidence>
<evidence type="ECO:0000256" key="6">
    <source>
        <dbReference type="ARBA" id="ARBA00023136"/>
    </source>
</evidence>
<dbReference type="PANTHER" id="PTHR31361:SF15">
    <property type="entry name" value="GH16 DOMAIN-CONTAINING PROTEIN"/>
    <property type="match status" value="1"/>
</dbReference>
<dbReference type="Gene3D" id="2.60.120.200">
    <property type="match status" value="2"/>
</dbReference>
<dbReference type="PANTHER" id="PTHR31361">
    <property type="entry name" value="BETA-GLUCAN SYNTHESIS-ASSOCIATED PROTEIN KRE6-RELATED"/>
    <property type="match status" value="1"/>
</dbReference>
<dbReference type="FunFam" id="2.60.120.200:FF:000135">
    <property type="entry name" value="Related to KRE6-glucan synthase subunit"/>
    <property type="match status" value="1"/>
</dbReference>
<dbReference type="RefSeq" id="XP_025348833.1">
    <property type="nucleotide sequence ID" value="XM_025489356.1"/>
</dbReference>
<sequence>MSGYRPAPARSPTEDQMYSSGNLTASSYPSSATRSSNYSHGNSGSGKTSVLSSNIIPPGARSGGEGELGPYSALRTRSAASSHSSSGNNAAGAGNSGMIALIGEKEADDYLHEGDADKRSYAISARGVANALTLFVLTLGLLMLFAGYPILAAVEKIFDSDLISNLNGTGQVAVFSNLASLIDSDTPEAAKSWTNPINGDTYHLVFSDEFEVEGRTFWEGDDPFWTAVDLWYSGTADFEWYTPEQVNTTGGYLMITMDDKPTHNLNFRSGMIQSWNKFCFQGGYIEWSVVQPGTPQTTGYWPATWLLGNLGRAGYLASTDGMWPYSYQSCDTGILPNQTWLNGTGPDQALHSTAPYALSSGQISQLPGMRFPACTCPDQGHPGPNRMVGRSAPEIDCIEAQIQVHAGKRRSYSSQSLQTAPFDVNYFWGNTSEYATIYNDTTSTINSYVGGPLQESVSTVSLNPDRGFQDTDNEFVTYGIQYDPDWDANGQGSVTWFIDGKATWTVHGSAIGPSPDMDIGQRTVPTEPMYIVMNLGMSDGFQTVYFDSTAPDADMAVVFPAVMLFDYVRVYQVDGGTDRVGCDPSDHPTADYIAAHPALYQNQNLTSYNASGYAMPTNEYYTGCS</sequence>
<keyword evidence="8" id="KW-0961">Cell wall biogenesis/degradation</keyword>
<dbReference type="SUPFAM" id="SSF49899">
    <property type="entry name" value="Concanavalin A-like lectins/glucanases"/>
    <property type="match status" value="1"/>
</dbReference>
<dbReference type="InterPro" id="IPR005629">
    <property type="entry name" value="Skn1/Kre6/Sbg1"/>
</dbReference>
<dbReference type="GO" id="GO:0006078">
    <property type="term" value="P:(1-&gt;6)-beta-D-glucan biosynthetic process"/>
    <property type="evidence" value="ECO:0007669"/>
    <property type="project" value="TreeGrafter"/>
</dbReference>
<feature type="compositionally biased region" description="Low complexity" evidence="9">
    <location>
        <begin position="24"/>
        <end position="46"/>
    </location>
</feature>
<accession>A0A316UBA0</accession>
<evidence type="ECO:0000313" key="12">
    <source>
        <dbReference type="EMBL" id="PWN21673.1"/>
    </source>
</evidence>
<evidence type="ECO:0000256" key="9">
    <source>
        <dbReference type="SAM" id="MobiDB-lite"/>
    </source>
</evidence>
<keyword evidence="7" id="KW-0325">Glycoprotein</keyword>
<dbReference type="PROSITE" id="PS51762">
    <property type="entry name" value="GH16_2"/>
    <property type="match status" value="1"/>
</dbReference>
<dbReference type="InterPro" id="IPR013320">
    <property type="entry name" value="ConA-like_dom_sf"/>
</dbReference>
<evidence type="ECO:0000256" key="3">
    <source>
        <dbReference type="ARBA" id="ARBA00022692"/>
    </source>
</evidence>
<dbReference type="STRING" id="1684307.A0A316UBA0"/>
<evidence type="ECO:0000256" key="2">
    <source>
        <dbReference type="ARBA" id="ARBA00010962"/>
    </source>
</evidence>
<dbReference type="GeneID" id="37011090"/>
<protein>
    <submittedName>
        <fullName evidence="12">Beta-glucan synthesis-associated</fullName>
    </submittedName>
</protein>
<evidence type="ECO:0000256" key="4">
    <source>
        <dbReference type="ARBA" id="ARBA00022968"/>
    </source>
</evidence>
<keyword evidence="3 10" id="KW-0812">Transmembrane</keyword>
<keyword evidence="5 10" id="KW-1133">Transmembrane helix</keyword>
<dbReference type="InterPro" id="IPR000757">
    <property type="entry name" value="Beta-glucanase-like"/>
</dbReference>
<evidence type="ECO:0000256" key="5">
    <source>
        <dbReference type="ARBA" id="ARBA00022989"/>
    </source>
</evidence>